<dbReference type="Pfam" id="PF23046">
    <property type="entry name" value="tSH3-B_UBE2O"/>
    <property type="match status" value="1"/>
</dbReference>
<evidence type="ECO:0000256" key="3">
    <source>
        <dbReference type="SAM" id="MobiDB-lite"/>
    </source>
</evidence>
<reference evidence="5 6" key="1">
    <citation type="journal article" name="Sci. Rep.">
        <title>Genome-scale phylogenetic analyses confirm Olpidium as the closest living zoosporic fungus to the non-flagellated, terrestrial fungi.</title>
        <authorList>
            <person name="Chang Y."/>
            <person name="Rochon D."/>
            <person name="Sekimoto S."/>
            <person name="Wang Y."/>
            <person name="Chovatia M."/>
            <person name="Sandor L."/>
            <person name="Salamov A."/>
            <person name="Grigoriev I.V."/>
            <person name="Stajich J.E."/>
            <person name="Spatafora J.W."/>
        </authorList>
    </citation>
    <scope>NUCLEOTIDE SEQUENCE [LARGE SCALE GENOMIC DNA]</scope>
    <source>
        <strain evidence="5">S191</strain>
    </source>
</reference>
<dbReference type="PANTHER" id="PTHR46116:SF15">
    <property type="entry name" value="(E3-INDEPENDENT) E2 UBIQUITIN-CONJUGATING ENZYME"/>
    <property type="match status" value="1"/>
</dbReference>
<dbReference type="InterPro" id="IPR016135">
    <property type="entry name" value="UBQ-conjugating_enzyme/RWD"/>
</dbReference>
<keyword evidence="6" id="KW-1185">Reference proteome</keyword>
<dbReference type="OrthoDB" id="47801at2759"/>
<evidence type="ECO:0000256" key="1">
    <source>
        <dbReference type="ARBA" id="ARBA00022679"/>
    </source>
</evidence>
<feature type="compositionally biased region" description="Acidic residues" evidence="3">
    <location>
        <begin position="836"/>
        <end position="859"/>
    </location>
</feature>
<feature type="domain" description="UBC core" evidence="4">
    <location>
        <begin position="955"/>
        <end position="998"/>
    </location>
</feature>
<comment type="caution">
    <text evidence="5">The sequence shown here is derived from an EMBL/GenBank/DDBJ whole genome shotgun (WGS) entry which is preliminary data.</text>
</comment>
<evidence type="ECO:0000313" key="5">
    <source>
        <dbReference type="EMBL" id="KAG5462019.1"/>
    </source>
</evidence>
<sequence>MRKTGRRSVATVGGGENQGAPPPAESSSAAAVLAPESAPGVAQPRGVAGPEKAAVGAAAIGEAHHHRDPQLRNQGRGRSEPGVPSTRKTHTQSVPWFLGVCGRPGECLRVAAAARLQQETFLAQGCGGVVGKAGNAQPRVTGRSGEQRLVQKGTFSGVTGCSICASNTRDRRCLGVWRRCHHTTLYARQRFAHCPPPLPLVLPRPPYTASAMNLSSESSHVSILSRTVHRLLGAAECNADPGIIGTWHDSDAEDDVHEDGDEEDVTKGPIPLEHVVVSWYTGTGKPELVFEDELVVLDRSLMYGDVVKDPQDESQSGTGISISMTVDLQHVMTGKVVKGVDTRRLRYYRRFVEGNSIVWDDWLGVIDDVGWHRHRRGGLSQASCPFLRFVAFWTPVFDKVLLKFPNGSICMAVVEDELQSTTDWDRDSYFYSQRYSVGQVGTVRFKVRDEPHNLQQARWFRGGYEEGHTEGTVLAATDDSIVVHWKTYRHADKLPEGHELPPEPEDVITEYNEDIKFDSFAEHASFQLSDHVVFRDEEDAKAHGIDVRIGEEHLAKGDYDSGCMGSGKPSETRLNVRWQDNSISRGVLARNLYPYLNMDDQDVWPVGHGAPSGKTLGRVTFSFPSQTFVGVYLLCSGFITCQLDFVVRKGDDIADPDPQAVKQTGLVQSVNSAHRTCVVKWFAKTEYKLLVGFMPLISGMPTIAGGPFLLAFPKEPAEELSFYEVAAHEYFQFRLYDRVLVADTPYQCPSDWAVPSSESQEPSEPVEGEFFNGRLGPDWRNWTGEICDIHFDGTISVRFLSGVTARVPACRLVIVSDEDDEDDVSQASWETMSAEYEADGEAEEGEEQEGDDQDMEFPGDNEHVNGFADEVDEDVDMEEDAAVGFTVGEEIQARGTDSAEHEEPKPPASVDVSNGLTPFKMLEEAPQEHQFYNNTIKKLTVSLRRLRHAFKPSPAYVKRVNKEFAILEGNLPPGIFVRVFEDRVDLLRVLISGPEKTP</sequence>
<dbReference type="PANTHER" id="PTHR46116">
    <property type="entry name" value="(E3-INDEPENDENT) E2 UBIQUITIN-CONJUGATING ENZYME"/>
    <property type="match status" value="1"/>
</dbReference>
<feature type="region of interest" description="Disordered" evidence="3">
    <location>
        <begin position="1"/>
        <end position="90"/>
    </location>
</feature>
<accession>A0A8H7ZZ80</accession>
<keyword evidence="2" id="KW-0833">Ubl conjugation pathway</keyword>
<organism evidence="5 6">
    <name type="scientific">Olpidium bornovanus</name>
    <dbReference type="NCBI Taxonomy" id="278681"/>
    <lineage>
        <taxon>Eukaryota</taxon>
        <taxon>Fungi</taxon>
        <taxon>Fungi incertae sedis</taxon>
        <taxon>Olpidiomycota</taxon>
        <taxon>Olpidiomycotina</taxon>
        <taxon>Olpidiomycetes</taxon>
        <taxon>Olpidiales</taxon>
        <taxon>Olpidiaceae</taxon>
        <taxon>Olpidium</taxon>
    </lineage>
</organism>
<dbReference type="InterPro" id="IPR057735">
    <property type="entry name" value="UBE2O-like_tSH3-B"/>
</dbReference>
<dbReference type="AlphaFoldDB" id="A0A8H7ZZ80"/>
<feature type="region of interest" description="Disordered" evidence="3">
    <location>
        <begin position="893"/>
        <end position="914"/>
    </location>
</feature>
<dbReference type="InterPro" id="IPR000608">
    <property type="entry name" value="UBC"/>
</dbReference>
<name>A0A8H7ZZ80_9FUNG</name>
<evidence type="ECO:0000256" key="2">
    <source>
        <dbReference type="ARBA" id="ARBA00022786"/>
    </source>
</evidence>
<feature type="compositionally biased region" description="Low complexity" evidence="3">
    <location>
        <begin position="25"/>
        <end position="39"/>
    </location>
</feature>
<feature type="region of interest" description="Disordered" evidence="3">
    <location>
        <begin position="833"/>
        <end position="860"/>
    </location>
</feature>
<dbReference type="Gene3D" id="3.10.110.10">
    <property type="entry name" value="Ubiquitin Conjugating Enzyme"/>
    <property type="match status" value="1"/>
</dbReference>
<dbReference type="EMBL" id="JAEFCI010002758">
    <property type="protein sequence ID" value="KAG5462019.1"/>
    <property type="molecule type" value="Genomic_DNA"/>
</dbReference>
<dbReference type="SUPFAM" id="SSF54495">
    <property type="entry name" value="UBC-like"/>
    <property type="match status" value="1"/>
</dbReference>
<dbReference type="PROSITE" id="PS50127">
    <property type="entry name" value="UBC_2"/>
    <property type="match status" value="1"/>
</dbReference>
<feature type="compositionally biased region" description="Low complexity" evidence="3">
    <location>
        <begin position="46"/>
        <end position="61"/>
    </location>
</feature>
<protein>
    <recommendedName>
        <fullName evidence="4">UBC core domain-containing protein</fullName>
    </recommendedName>
</protein>
<evidence type="ECO:0000259" key="4">
    <source>
        <dbReference type="PROSITE" id="PS50127"/>
    </source>
</evidence>
<evidence type="ECO:0000313" key="6">
    <source>
        <dbReference type="Proteomes" id="UP000673691"/>
    </source>
</evidence>
<gene>
    <name evidence="5" type="ORF">BJ554DRAFT_5703</name>
</gene>
<proteinExistence type="predicted"/>
<keyword evidence="1" id="KW-0808">Transferase</keyword>
<dbReference type="Proteomes" id="UP000673691">
    <property type="component" value="Unassembled WGS sequence"/>
</dbReference>
<dbReference type="InterPro" id="IPR057733">
    <property type="entry name" value="UBE2O-like_SH3-B"/>
</dbReference>
<dbReference type="Pfam" id="PF23043">
    <property type="entry name" value="SH3-B_UBE2O"/>
    <property type="match status" value="1"/>
</dbReference>
<dbReference type="GO" id="GO:0061631">
    <property type="term" value="F:ubiquitin conjugating enzyme activity"/>
    <property type="evidence" value="ECO:0007669"/>
    <property type="project" value="TreeGrafter"/>
</dbReference>